<evidence type="ECO:0000256" key="1">
    <source>
        <dbReference type="SAM" id="MobiDB-lite"/>
    </source>
</evidence>
<protein>
    <submittedName>
        <fullName evidence="2">Helix-turn-helix domain-containing protein</fullName>
    </submittedName>
</protein>
<evidence type="ECO:0000313" key="2">
    <source>
        <dbReference type="EMBL" id="MFC7330127.1"/>
    </source>
</evidence>
<feature type="region of interest" description="Disordered" evidence="1">
    <location>
        <begin position="29"/>
        <end position="102"/>
    </location>
</feature>
<evidence type="ECO:0000313" key="3">
    <source>
        <dbReference type="Proteomes" id="UP001596540"/>
    </source>
</evidence>
<organism evidence="2 3">
    <name type="scientific">Marinactinospora rubrisoli</name>
    <dbReference type="NCBI Taxonomy" id="2715399"/>
    <lineage>
        <taxon>Bacteria</taxon>
        <taxon>Bacillati</taxon>
        <taxon>Actinomycetota</taxon>
        <taxon>Actinomycetes</taxon>
        <taxon>Streptosporangiales</taxon>
        <taxon>Nocardiopsidaceae</taxon>
        <taxon>Marinactinospora</taxon>
    </lineage>
</organism>
<dbReference type="Proteomes" id="UP001596540">
    <property type="component" value="Unassembled WGS sequence"/>
</dbReference>
<comment type="caution">
    <text evidence="2">The sequence shown here is derived from an EMBL/GenBank/DDBJ whole genome shotgun (WGS) entry which is preliminary data.</text>
</comment>
<gene>
    <name evidence="2" type="ORF">ACFQRF_20560</name>
</gene>
<proteinExistence type="predicted"/>
<sequence>MGGSDARAAREADIRPRTVRTWRDRCIDGGLDALSGKGRPGRPGEVAGDEAGGGVRATLEKPPPDGGTHLADTDDTDDGRPVGRTAARGHGSTAGIRIPGRS</sequence>
<name>A0ABW2KJE3_9ACTN</name>
<dbReference type="RefSeq" id="WP_379872855.1">
    <property type="nucleotide sequence ID" value="NZ_JBHTBH010000010.1"/>
</dbReference>
<dbReference type="Pfam" id="PF13551">
    <property type="entry name" value="HTH_29"/>
    <property type="match status" value="1"/>
</dbReference>
<dbReference type="EMBL" id="JBHTBH010000010">
    <property type="protein sequence ID" value="MFC7330127.1"/>
    <property type="molecule type" value="Genomic_DNA"/>
</dbReference>
<reference evidence="3" key="1">
    <citation type="journal article" date="2019" name="Int. J. Syst. Evol. Microbiol.">
        <title>The Global Catalogue of Microorganisms (GCM) 10K type strain sequencing project: providing services to taxonomists for standard genome sequencing and annotation.</title>
        <authorList>
            <consortium name="The Broad Institute Genomics Platform"/>
            <consortium name="The Broad Institute Genome Sequencing Center for Infectious Disease"/>
            <person name="Wu L."/>
            <person name="Ma J."/>
        </authorList>
    </citation>
    <scope>NUCLEOTIDE SEQUENCE [LARGE SCALE GENOMIC DNA]</scope>
    <source>
        <strain evidence="3">CGMCC 4.7382</strain>
    </source>
</reference>
<accession>A0ABW2KJE3</accession>
<keyword evidence="3" id="KW-1185">Reference proteome</keyword>